<organism evidence="1 2">
    <name type="scientific">Hypoxylon rubiginosum</name>
    <dbReference type="NCBI Taxonomy" id="110542"/>
    <lineage>
        <taxon>Eukaryota</taxon>
        <taxon>Fungi</taxon>
        <taxon>Dikarya</taxon>
        <taxon>Ascomycota</taxon>
        <taxon>Pezizomycotina</taxon>
        <taxon>Sordariomycetes</taxon>
        <taxon>Xylariomycetidae</taxon>
        <taxon>Xylariales</taxon>
        <taxon>Hypoxylaceae</taxon>
        <taxon>Hypoxylon</taxon>
    </lineage>
</organism>
<dbReference type="EMBL" id="MU393442">
    <property type="protein sequence ID" value="KAI4868012.1"/>
    <property type="molecule type" value="Genomic_DNA"/>
</dbReference>
<comment type="caution">
    <text evidence="1">The sequence shown here is derived from an EMBL/GenBank/DDBJ whole genome shotgun (WGS) entry which is preliminary data.</text>
</comment>
<dbReference type="Proteomes" id="UP001497700">
    <property type="component" value="Unassembled WGS sequence"/>
</dbReference>
<evidence type="ECO:0000313" key="1">
    <source>
        <dbReference type="EMBL" id="KAI4868012.1"/>
    </source>
</evidence>
<sequence length="159" mass="16983">MRVGFPRPRAAMPEQPNSTAEPSTTAASTSTTAAQDATSSVSPNPAMSSGLSTGILIGIGVVASLCALGLGMLAVYLLRRWIRQKGTRKNNHYVGMPPAQYPGFQLQRGYTTRSGDRSHSTTKASASKGYAATTHTHVPQELPAEPAAVELPAYWHRYR</sequence>
<gene>
    <name evidence="1" type="ORF">F4820DRAFT_171975</name>
</gene>
<keyword evidence="2" id="KW-1185">Reference proteome</keyword>
<accession>A0ACB9Z8I3</accession>
<name>A0ACB9Z8I3_9PEZI</name>
<reference evidence="1 2" key="1">
    <citation type="journal article" date="2022" name="New Phytol.">
        <title>Ecological generalism drives hyperdiversity of secondary metabolite gene clusters in xylarialean endophytes.</title>
        <authorList>
            <person name="Franco M.E.E."/>
            <person name="Wisecaver J.H."/>
            <person name="Arnold A.E."/>
            <person name="Ju Y.M."/>
            <person name="Slot J.C."/>
            <person name="Ahrendt S."/>
            <person name="Moore L.P."/>
            <person name="Eastman K.E."/>
            <person name="Scott K."/>
            <person name="Konkel Z."/>
            <person name="Mondo S.J."/>
            <person name="Kuo A."/>
            <person name="Hayes R.D."/>
            <person name="Haridas S."/>
            <person name="Andreopoulos B."/>
            <person name="Riley R."/>
            <person name="LaButti K."/>
            <person name="Pangilinan J."/>
            <person name="Lipzen A."/>
            <person name="Amirebrahimi M."/>
            <person name="Yan J."/>
            <person name="Adam C."/>
            <person name="Keymanesh K."/>
            <person name="Ng V."/>
            <person name="Louie K."/>
            <person name="Northen T."/>
            <person name="Drula E."/>
            <person name="Henrissat B."/>
            <person name="Hsieh H.M."/>
            <person name="Youens-Clark K."/>
            <person name="Lutzoni F."/>
            <person name="Miadlikowska J."/>
            <person name="Eastwood D.C."/>
            <person name="Hamelin R.C."/>
            <person name="Grigoriev I.V."/>
            <person name="U'Ren J.M."/>
        </authorList>
    </citation>
    <scope>NUCLEOTIDE SEQUENCE [LARGE SCALE GENOMIC DNA]</scope>
    <source>
        <strain evidence="1 2">CBS 119005</strain>
    </source>
</reference>
<proteinExistence type="predicted"/>
<evidence type="ECO:0000313" key="2">
    <source>
        <dbReference type="Proteomes" id="UP001497700"/>
    </source>
</evidence>
<protein>
    <submittedName>
        <fullName evidence="1">Uncharacterized protein</fullName>
    </submittedName>
</protein>